<dbReference type="RefSeq" id="WP_074734966.1">
    <property type="nucleotide sequence ID" value="NZ_FNNP01000001.1"/>
</dbReference>
<dbReference type="InterPro" id="IPR011008">
    <property type="entry name" value="Dimeric_a/b-barrel"/>
</dbReference>
<dbReference type="SMART" id="SM00344">
    <property type="entry name" value="HTH_ASNC"/>
    <property type="match status" value="1"/>
</dbReference>
<dbReference type="PRINTS" id="PR00033">
    <property type="entry name" value="HTHASNC"/>
</dbReference>
<gene>
    <name evidence="5" type="ORF">SAMN05444358_1011021</name>
</gene>
<dbReference type="InterPro" id="IPR019887">
    <property type="entry name" value="Tscrpt_reg_AsnC/Lrp_C"/>
</dbReference>
<keyword evidence="3" id="KW-0804">Transcription</keyword>
<dbReference type="GO" id="GO:0005829">
    <property type="term" value="C:cytosol"/>
    <property type="evidence" value="ECO:0007669"/>
    <property type="project" value="TreeGrafter"/>
</dbReference>
<dbReference type="AlphaFoldDB" id="A0A1H2U3N8"/>
<dbReference type="EMBL" id="FNNP01000001">
    <property type="protein sequence ID" value="SDW50691.1"/>
    <property type="molecule type" value="Genomic_DNA"/>
</dbReference>
<dbReference type="InterPro" id="IPR036388">
    <property type="entry name" value="WH-like_DNA-bd_sf"/>
</dbReference>
<dbReference type="Pfam" id="PF01037">
    <property type="entry name" value="AsnC_trans_reg"/>
    <property type="match status" value="1"/>
</dbReference>
<proteinExistence type="predicted"/>
<dbReference type="OrthoDB" id="9809462at2"/>
<evidence type="ECO:0000313" key="5">
    <source>
        <dbReference type="EMBL" id="SDW50691.1"/>
    </source>
</evidence>
<dbReference type="Gene3D" id="3.30.70.920">
    <property type="match status" value="1"/>
</dbReference>
<protein>
    <submittedName>
        <fullName evidence="5">Transcriptional regulator, AsnC family</fullName>
    </submittedName>
</protein>
<keyword evidence="1" id="KW-0805">Transcription regulation</keyword>
<organism evidence="5 6">
    <name type="scientific">Ruegeria halocynthiae</name>
    <dbReference type="NCBI Taxonomy" id="985054"/>
    <lineage>
        <taxon>Bacteria</taxon>
        <taxon>Pseudomonadati</taxon>
        <taxon>Pseudomonadota</taxon>
        <taxon>Alphaproteobacteria</taxon>
        <taxon>Rhodobacterales</taxon>
        <taxon>Roseobacteraceae</taxon>
        <taxon>Ruegeria</taxon>
    </lineage>
</organism>
<dbReference type="InterPro" id="IPR019885">
    <property type="entry name" value="Tscrpt_reg_HTH_AsnC-type_CS"/>
</dbReference>
<dbReference type="PANTHER" id="PTHR30154:SF34">
    <property type="entry name" value="TRANSCRIPTIONAL REGULATOR AZLB"/>
    <property type="match status" value="1"/>
</dbReference>
<evidence type="ECO:0000313" key="6">
    <source>
        <dbReference type="Proteomes" id="UP000183400"/>
    </source>
</evidence>
<dbReference type="InterPro" id="IPR036390">
    <property type="entry name" value="WH_DNA-bd_sf"/>
</dbReference>
<dbReference type="Gene3D" id="1.10.10.10">
    <property type="entry name" value="Winged helix-like DNA-binding domain superfamily/Winged helix DNA-binding domain"/>
    <property type="match status" value="1"/>
</dbReference>
<dbReference type="Proteomes" id="UP000183400">
    <property type="component" value="Unassembled WGS sequence"/>
</dbReference>
<accession>A0A1H2U3N8</accession>
<dbReference type="PROSITE" id="PS00519">
    <property type="entry name" value="HTH_ASNC_1"/>
    <property type="match status" value="1"/>
</dbReference>
<dbReference type="SUPFAM" id="SSF46785">
    <property type="entry name" value="Winged helix' DNA-binding domain"/>
    <property type="match status" value="1"/>
</dbReference>
<evidence type="ECO:0000256" key="1">
    <source>
        <dbReference type="ARBA" id="ARBA00023015"/>
    </source>
</evidence>
<dbReference type="PROSITE" id="PS50956">
    <property type="entry name" value="HTH_ASNC_2"/>
    <property type="match status" value="1"/>
</dbReference>
<dbReference type="Pfam" id="PF13404">
    <property type="entry name" value="HTH_AsnC-type"/>
    <property type="match status" value="1"/>
</dbReference>
<keyword evidence="6" id="KW-1185">Reference proteome</keyword>
<dbReference type="STRING" id="985054.SAMN05444358_1011021"/>
<evidence type="ECO:0000256" key="3">
    <source>
        <dbReference type="ARBA" id="ARBA00023163"/>
    </source>
</evidence>
<dbReference type="GO" id="GO:0043200">
    <property type="term" value="P:response to amino acid"/>
    <property type="evidence" value="ECO:0007669"/>
    <property type="project" value="TreeGrafter"/>
</dbReference>
<dbReference type="InterPro" id="IPR000485">
    <property type="entry name" value="AsnC-type_HTH_dom"/>
</dbReference>
<reference evidence="6" key="1">
    <citation type="submission" date="2016-10" db="EMBL/GenBank/DDBJ databases">
        <authorList>
            <person name="Varghese N."/>
            <person name="Submissions S."/>
        </authorList>
    </citation>
    <scope>NUCLEOTIDE SEQUENCE [LARGE SCALE GENOMIC DNA]</scope>
    <source>
        <strain evidence="6">DSM 27839</strain>
    </source>
</reference>
<evidence type="ECO:0000256" key="2">
    <source>
        <dbReference type="ARBA" id="ARBA00023125"/>
    </source>
</evidence>
<dbReference type="PANTHER" id="PTHR30154">
    <property type="entry name" value="LEUCINE-RESPONSIVE REGULATORY PROTEIN"/>
    <property type="match status" value="1"/>
</dbReference>
<name>A0A1H2U3N8_9RHOB</name>
<feature type="domain" description="HTH asnC-type" evidence="4">
    <location>
        <begin position="1"/>
        <end position="67"/>
    </location>
</feature>
<evidence type="ECO:0000259" key="4">
    <source>
        <dbReference type="PROSITE" id="PS50956"/>
    </source>
</evidence>
<dbReference type="SUPFAM" id="SSF54909">
    <property type="entry name" value="Dimeric alpha+beta barrel"/>
    <property type="match status" value="1"/>
</dbReference>
<dbReference type="InterPro" id="IPR019888">
    <property type="entry name" value="Tscrpt_reg_AsnC-like"/>
</dbReference>
<keyword evidence="2" id="KW-0238">DNA-binding</keyword>
<dbReference type="GO" id="GO:0043565">
    <property type="term" value="F:sequence-specific DNA binding"/>
    <property type="evidence" value="ECO:0007669"/>
    <property type="project" value="InterPro"/>
</dbReference>
<sequence>MDELDNRLLNALHRDARASLSELAELLGVTRTTVRSRLQRLKQTGEIVGFTVVTRQGVSESPVRGLMMLEIEGRGTERIRSRIAAMRQVRAVHSTNGSWDLIAEIGTDTLDELDEVLFQIRRMEGITRSETNLLLSTRKGRS</sequence>